<dbReference type="InterPro" id="IPR013098">
    <property type="entry name" value="Ig_I-set"/>
</dbReference>
<dbReference type="InterPro" id="IPR013783">
    <property type="entry name" value="Ig-like_fold"/>
</dbReference>
<dbReference type="Pfam" id="PF07679">
    <property type="entry name" value="I-set"/>
    <property type="match status" value="1"/>
</dbReference>
<evidence type="ECO:0000313" key="3">
    <source>
        <dbReference type="EMBL" id="EUB61843.1"/>
    </source>
</evidence>
<feature type="compositionally biased region" description="Basic and acidic residues" evidence="1">
    <location>
        <begin position="198"/>
        <end position="220"/>
    </location>
</feature>
<dbReference type="OrthoDB" id="6278329at2759"/>
<organism evidence="3 4">
    <name type="scientific">Echinococcus granulosus</name>
    <name type="common">Hydatid tapeworm</name>
    <dbReference type="NCBI Taxonomy" id="6210"/>
    <lineage>
        <taxon>Eukaryota</taxon>
        <taxon>Metazoa</taxon>
        <taxon>Spiralia</taxon>
        <taxon>Lophotrochozoa</taxon>
        <taxon>Platyhelminthes</taxon>
        <taxon>Cestoda</taxon>
        <taxon>Eucestoda</taxon>
        <taxon>Cyclophyllidea</taxon>
        <taxon>Taeniidae</taxon>
        <taxon>Echinococcus</taxon>
        <taxon>Echinococcus granulosus group</taxon>
    </lineage>
</organism>
<name>W6UL96_ECHGR</name>
<dbReference type="Gene3D" id="2.60.40.10">
    <property type="entry name" value="Immunoglobulins"/>
    <property type="match status" value="1"/>
</dbReference>
<dbReference type="EMBL" id="APAU02000017">
    <property type="protein sequence ID" value="EUB61843.1"/>
    <property type="molecule type" value="Genomic_DNA"/>
</dbReference>
<accession>W6UL96</accession>
<proteinExistence type="predicted"/>
<dbReference type="GeneID" id="36339104"/>
<dbReference type="AlphaFoldDB" id="W6UL96"/>
<protein>
    <submittedName>
        <fullName evidence="3">Subfamily M23B non-peptidaseue (M23 family)</fullName>
    </submittedName>
</protein>
<feature type="region of interest" description="Disordered" evidence="1">
    <location>
        <begin position="149"/>
        <end position="242"/>
    </location>
</feature>
<dbReference type="KEGG" id="egl:EGR_03389"/>
<keyword evidence="4" id="KW-1185">Reference proteome</keyword>
<comment type="caution">
    <text evidence="3">The sequence shown here is derived from an EMBL/GenBank/DDBJ whole genome shotgun (WGS) entry which is preliminary data.</text>
</comment>
<sequence>MDVTWKHNGVVLEVDNTDVVLFYIPERGLCELTISEAFVEDAGVYEIEALNEFGVAVSQTEVVVRALEELEEPVTKEIPLKEATFVEEELHPEEVPIPIKEVVEETSPLVKAKPFETELKLSTEAKPMQEELVEKDKLYEFTIGAKGKSKGKTEIKEEKEVTEEERREGAPGPVEMGKDKVDGKRKKESQPEPTVTAVEKEEMKESRTDLEVADRVDGKGALEATPLRESVPKVPKESEEIEFPRKEFSEDVQALPESAMETTSNGFRCRYKFA</sequence>
<feature type="compositionally biased region" description="Basic and acidic residues" evidence="1">
    <location>
        <begin position="151"/>
        <end position="169"/>
    </location>
</feature>
<dbReference type="RefSeq" id="XP_024353039.1">
    <property type="nucleotide sequence ID" value="XM_024492638.1"/>
</dbReference>
<dbReference type="InterPro" id="IPR036179">
    <property type="entry name" value="Ig-like_dom_sf"/>
</dbReference>
<evidence type="ECO:0000256" key="1">
    <source>
        <dbReference type="SAM" id="MobiDB-lite"/>
    </source>
</evidence>
<evidence type="ECO:0000259" key="2">
    <source>
        <dbReference type="Pfam" id="PF07679"/>
    </source>
</evidence>
<evidence type="ECO:0000313" key="4">
    <source>
        <dbReference type="Proteomes" id="UP000019149"/>
    </source>
</evidence>
<reference evidence="3 4" key="1">
    <citation type="journal article" date="2013" name="Nat. Genet.">
        <title>The genome of the hydatid tapeworm Echinococcus granulosus.</title>
        <authorList>
            <person name="Zheng H."/>
            <person name="Zhang W."/>
            <person name="Zhang L."/>
            <person name="Zhang Z."/>
            <person name="Li J."/>
            <person name="Lu G."/>
            <person name="Zhu Y."/>
            <person name="Wang Y."/>
            <person name="Huang Y."/>
            <person name="Liu J."/>
            <person name="Kang H."/>
            <person name="Chen J."/>
            <person name="Wang L."/>
            <person name="Chen A."/>
            <person name="Yu S."/>
            <person name="Gao Z."/>
            <person name="Jin L."/>
            <person name="Gu W."/>
            <person name="Wang Z."/>
            <person name="Zhao L."/>
            <person name="Shi B."/>
            <person name="Wen H."/>
            <person name="Lin R."/>
            <person name="Jones M.K."/>
            <person name="Brejova B."/>
            <person name="Vinar T."/>
            <person name="Zhao G."/>
            <person name="McManus D.P."/>
            <person name="Chen Z."/>
            <person name="Zhou Y."/>
            <person name="Wang S."/>
        </authorList>
    </citation>
    <scope>NUCLEOTIDE SEQUENCE [LARGE SCALE GENOMIC DNA]</scope>
</reference>
<feature type="compositionally biased region" description="Basic and acidic residues" evidence="1">
    <location>
        <begin position="230"/>
        <end position="242"/>
    </location>
</feature>
<dbReference type="CTD" id="36339104"/>
<feature type="domain" description="Immunoglobulin I-set" evidence="2">
    <location>
        <begin position="2"/>
        <end position="64"/>
    </location>
</feature>
<dbReference type="Proteomes" id="UP000019149">
    <property type="component" value="Unassembled WGS sequence"/>
</dbReference>
<dbReference type="STRING" id="6210.W6UL96"/>
<dbReference type="SUPFAM" id="SSF48726">
    <property type="entry name" value="Immunoglobulin"/>
    <property type="match status" value="1"/>
</dbReference>
<gene>
    <name evidence="3" type="ORF">EGR_03389</name>
</gene>